<keyword evidence="2" id="KW-1185">Reference proteome</keyword>
<evidence type="ECO:0000313" key="1">
    <source>
        <dbReference type="EMBL" id="MED6127091.1"/>
    </source>
</evidence>
<protein>
    <submittedName>
        <fullName evidence="1">Uncharacterized protein</fullName>
    </submittedName>
</protein>
<sequence length="124" mass="14479">MVSSCLQNAQRCVTWEQRSLSRSHQLAHGNGEMATSLLALAKWRQLYPTRPWRRRHGDQLLHVAIRPWRWRDGCRCSRGHLTLGSSEIESESISLVGTAKWRCAFEEIMQVMRILGIKEFYVRI</sequence>
<accession>A0ABU6RSI7</accession>
<dbReference type="Proteomes" id="UP001341840">
    <property type="component" value="Unassembled WGS sequence"/>
</dbReference>
<evidence type="ECO:0000313" key="2">
    <source>
        <dbReference type="Proteomes" id="UP001341840"/>
    </source>
</evidence>
<gene>
    <name evidence="1" type="ORF">PIB30_084835</name>
</gene>
<dbReference type="EMBL" id="JASCZI010031598">
    <property type="protein sequence ID" value="MED6127091.1"/>
    <property type="molecule type" value="Genomic_DNA"/>
</dbReference>
<proteinExistence type="predicted"/>
<name>A0ABU6RSI7_9FABA</name>
<organism evidence="1 2">
    <name type="scientific">Stylosanthes scabra</name>
    <dbReference type="NCBI Taxonomy" id="79078"/>
    <lineage>
        <taxon>Eukaryota</taxon>
        <taxon>Viridiplantae</taxon>
        <taxon>Streptophyta</taxon>
        <taxon>Embryophyta</taxon>
        <taxon>Tracheophyta</taxon>
        <taxon>Spermatophyta</taxon>
        <taxon>Magnoliopsida</taxon>
        <taxon>eudicotyledons</taxon>
        <taxon>Gunneridae</taxon>
        <taxon>Pentapetalae</taxon>
        <taxon>rosids</taxon>
        <taxon>fabids</taxon>
        <taxon>Fabales</taxon>
        <taxon>Fabaceae</taxon>
        <taxon>Papilionoideae</taxon>
        <taxon>50 kb inversion clade</taxon>
        <taxon>dalbergioids sensu lato</taxon>
        <taxon>Dalbergieae</taxon>
        <taxon>Pterocarpus clade</taxon>
        <taxon>Stylosanthes</taxon>
    </lineage>
</organism>
<comment type="caution">
    <text evidence="1">The sequence shown here is derived from an EMBL/GenBank/DDBJ whole genome shotgun (WGS) entry which is preliminary data.</text>
</comment>
<reference evidence="1 2" key="1">
    <citation type="journal article" date="2023" name="Plants (Basel)">
        <title>Bridging the Gap: Combining Genomics and Transcriptomics Approaches to Understand Stylosanthes scabra, an Orphan Legume from the Brazilian Caatinga.</title>
        <authorList>
            <person name="Ferreira-Neto J.R.C."/>
            <person name="da Silva M.D."/>
            <person name="Binneck E."/>
            <person name="de Melo N.F."/>
            <person name="da Silva R.H."/>
            <person name="de Melo A.L.T.M."/>
            <person name="Pandolfi V."/>
            <person name="Bustamante F.O."/>
            <person name="Brasileiro-Vidal A.C."/>
            <person name="Benko-Iseppon A.M."/>
        </authorList>
    </citation>
    <scope>NUCLEOTIDE SEQUENCE [LARGE SCALE GENOMIC DNA]</scope>
    <source>
        <tissue evidence="1">Leaves</tissue>
    </source>
</reference>